<evidence type="ECO:0000259" key="9">
    <source>
        <dbReference type="SMART" id="SM00911"/>
    </source>
</evidence>
<evidence type="ECO:0000256" key="8">
    <source>
        <dbReference type="SAM" id="Phobius"/>
    </source>
</evidence>
<feature type="domain" description="Signal transduction histidine kinase HWE region" evidence="9">
    <location>
        <begin position="134"/>
        <end position="231"/>
    </location>
</feature>
<organism evidence="10 11">
    <name type="scientific">Novosphingobium capsulatum</name>
    <dbReference type="NCBI Taxonomy" id="13688"/>
    <lineage>
        <taxon>Bacteria</taxon>
        <taxon>Pseudomonadati</taxon>
        <taxon>Pseudomonadota</taxon>
        <taxon>Alphaproteobacteria</taxon>
        <taxon>Sphingomonadales</taxon>
        <taxon>Sphingomonadaceae</taxon>
        <taxon>Novosphingobium</taxon>
    </lineage>
</organism>
<reference evidence="10 11" key="1">
    <citation type="submission" date="2023-07" db="EMBL/GenBank/DDBJ databases">
        <title>Sorghum-associated microbial communities from plants grown in Nebraska, USA.</title>
        <authorList>
            <person name="Schachtman D."/>
        </authorList>
    </citation>
    <scope>NUCLEOTIDE SEQUENCE [LARGE SCALE GENOMIC DNA]</scope>
    <source>
        <strain evidence="10 11">DS1027</strain>
    </source>
</reference>
<accession>A0ABU1MJF8</accession>
<evidence type="ECO:0000256" key="7">
    <source>
        <dbReference type="ARBA" id="ARBA00022840"/>
    </source>
</evidence>
<dbReference type="GO" id="GO:0016301">
    <property type="term" value="F:kinase activity"/>
    <property type="evidence" value="ECO:0007669"/>
    <property type="project" value="UniProtKB-KW"/>
</dbReference>
<evidence type="ECO:0000256" key="3">
    <source>
        <dbReference type="ARBA" id="ARBA00022553"/>
    </source>
</evidence>
<dbReference type="Proteomes" id="UP001184150">
    <property type="component" value="Unassembled WGS sequence"/>
</dbReference>
<feature type="transmembrane region" description="Helical" evidence="8">
    <location>
        <begin position="94"/>
        <end position="111"/>
    </location>
</feature>
<keyword evidence="8" id="KW-0812">Transmembrane</keyword>
<dbReference type="SMART" id="SM00911">
    <property type="entry name" value="HWE_HK"/>
    <property type="match status" value="1"/>
</dbReference>
<keyword evidence="3" id="KW-0597">Phosphoprotein</keyword>
<evidence type="ECO:0000256" key="2">
    <source>
        <dbReference type="ARBA" id="ARBA00012438"/>
    </source>
</evidence>
<dbReference type="EC" id="2.7.13.3" evidence="2"/>
<keyword evidence="6 10" id="KW-0418">Kinase</keyword>
<keyword evidence="5" id="KW-0547">Nucleotide-binding</keyword>
<evidence type="ECO:0000256" key="4">
    <source>
        <dbReference type="ARBA" id="ARBA00022679"/>
    </source>
</evidence>
<dbReference type="Pfam" id="PF07536">
    <property type="entry name" value="HWE_HK"/>
    <property type="match status" value="1"/>
</dbReference>
<keyword evidence="8" id="KW-1133">Transmembrane helix</keyword>
<keyword evidence="8" id="KW-0472">Membrane</keyword>
<protein>
    <recommendedName>
        <fullName evidence="2">histidine kinase</fullName>
        <ecNumber evidence="2">2.7.13.3</ecNumber>
    </recommendedName>
</protein>
<feature type="transmembrane region" description="Helical" evidence="8">
    <location>
        <begin position="20"/>
        <end position="38"/>
    </location>
</feature>
<sequence length="330" mass="36078">MTRIEAVRRAILLDLSPWQWLAGIALAIALPAALRWLLGPLGSAVPFAPFFPFVLLAAVFMGWRAALAVCIAATVVVEWMFLATSLSLFDPHRLTLALLIVVANLALIAVGDTLRRTVRQLDALAREQDIVAREMYHRVQNALGVVQALIGVSHAGDDPERFRQDLLGRVQALANANRLLDSPPREAGASRARVVVEGRQVADGRMGLDQLIHTAIAPFHKDEAFRIEGPPILLERAPAYHLLLVLHELCTNALKHGALSDPRGSVSICWDADGVLLWHESDGPPVVPPRRRGLGSRMFAVQQHWTLDRDFAPSGLSCRIALRASAPARP</sequence>
<proteinExistence type="predicted"/>
<feature type="transmembrane region" description="Helical" evidence="8">
    <location>
        <begin position="50"/>
        <end position="82"/>
    </location>
</feature>
<keyword evidence="4" id="KW-0808">Transferase</keyword>
<evidence type="ECO:0000256" key="5">
    <source>
        <dbReference type="ARBA" id="ARBA00022741"/>
    </source>
</evidence>
<evidence type="ECO:0000313" key="10">
    <source>
        <dbReference type="EMBL" id="MDR6510468.1"/>
    </source>
</evidence>
<dbReference type="EMBL" id="JAVDRD010000002">
    <property type="protein sequence ID" value="MDR6510468.1"/>
    <property type="molecule type" value="Genomic_DNA"/>
</dbReference>
<dbReference type="InterPro" id="IPR036890">
    <property type="entry name" value="HATPase_C_sf"/>
</dbReference>
<gene>
    <name evidence="10" type="ORF">J2792_001328</name>
</gene>
<name>A0ABU1MJF8_9SPHN</name>
<evidence type="ECO:0000313" key="11">
    <source>
        <dbReference type="Proteomes" id="UP001184150"/>
    </source>
</evidence>
<evidence type="ECO:0000256" key="1">
    <source>
        <dbReference type="ARBA" id="ARBA00000085"/>
    </source>
</evidence>
<evidence type="ECO:0000256" key="6">
    <source>
        <dbReference type="ARBA" id="ARBA00022777"/>
    </source>
</evidence>
<dbReference type="Gene3D" id="3.30.565.10">
    <property type="entry name" value="Histidine kinase-like ATPase, C-terminal domain"/>
    <property type="match status" value="1"/>
</dbReference>
<comment type="catalytic activity">
    <reaction evidence="1">
        <text>ATP + protein L-histidine = ADP + protein N-phospho-L-histidine.</text>
        <dbReference type="EC" id="2.7.13.3"/>
    </reaction>
</comment>
<dbReference type="InterPro" id="IPR011102">
    <property type="entry name" value="Sig_transdc_His_kinase_HWE"/>
</dbReference>
<dbReference type="SUPFAM" id="SSF55874">
    <property type="entry name" value="ATPase domain of HSP90 chaperone/DNA topoisomerase II/histidine kinase"/>
    <property type="match status" value="1"/>
</dbReference>
<keyword evidence="11" id="KW-1185">Reference proteome</keyword>
<dbReference type="PANTHER" id="PTHR41523:SF7">
    <property type="entry name" value="HISTIDINE KINASE"/>
    <property type="match status" value="1"/>
</dbReference>
<keyword evidence="7" id="KW-0067">ATP-binding</keyword>
<comment type="caution">
    <text evidence="10">The sequence shown here is derived from an EMBL/GenBank/DDBJ whole genome shotgun (WGS) entry which is preliminary data.</text>
</comment>
<dbReference type="RefSeq" id="WP_309804716.1">
    <property type="nucleotide sequence ID" value="NZ_JAVDRD010000002.1"/>
</dbReference>
<dbReference type="PANTHER" id="PTHR41523">
    <property type="entry name" value="TWO-COMPONENT SYSTEM SENSOR PROTEIN"/>
    <property type="match status" value="1"/>
</dbReference>